<evidence type="ECO:0000313" key="3">
    <source>
        <dbReference type="Proteomes" id="UP001066276"/>
    </source>
</evidence>
<protein>
    <submittedName>
        <fullName evidence="2">Uncharacterized protein</fullName>
    </submittedName>
</protein>
<proteinExistence type="predicted"/>
<dbReference type="AlphaFoldDB" id="A0AAV7KUL0"/>
<gene>
    <name evidence="2" type="ORF">NDU88_003361</name>
</gene>
<reference evidence="2" key="1">
    <citation type="journal article" date="2022" name="bioRxiv">
        <title>Sequencing and chromosome-scale assembly of the giantPleurodeles waltlgenome.</title>
        <authorList>
            <person name="Brown T."/>
            <person name="Elewa A."/>
            <person name="Iarovenko S."/>
            <person name="Subramanian E."/>
            <person name="Araus A.J."/>
            <person name="Petzold A."/>
            <person name="Susuki M."/>
            <person name="Suzuki K.-i.T."/>
            <person name="Hayashi T."/>
            <person name="Toyoda A."/>
            <person name="Oliveira C."/>
            <person name="Osipova E."/>
            <person name="Leigh N.D."/>
            <person name="Simon A."/>
            <person name="Yun M.H."/>
        </authorList>
    </citation>
    <scope>NUCLEOTIDE SEQUENCE</scope>
    <source>
        <strain evidence="2">20211129_DDA</strain>
        <tissue evidence="2">Liver</tissue>
    </source>
</reference>
<evidence type="ECO:0000313" key="2">
    <source>
        <dbReference type="EMBL" id="KAJ1083201.1"/>
    </source>
</evidence>
<evidence type="ECO:0000256" key="1">
    <source>
        <dbReference type="SAM" id="MobiDB-lite"/>
    </source>
</evidence>
<dbReference type="EMBL" id="JANPWB010000016">
    <property type="protein sequence ID" value="KAJ1083201.1"/>
    <property type="molecule type" value="Genomic_DNA"/>
</dbReference>
<feature type="region of interest" description="Disordered" evidence="1">
    <location>
        <begin position="32"/>
        <end position="58"/>
    </location>
</feature>
<sequence>MRKGCGGYWNPVAGKTLNVIYQRALGSTSEPLIGMRSGSGGSGTVASLNDEEDKKLDLTEGSRSKLRRMMVSDVVVESSARDRREATLRD</sequence>
<comment type="caution">
    <text evidence="2">The sequence shown here is derived from an EMBL/GenBank/DDBJ whole genome shotgun (WGS) entry which is preliminary data.</text>
</comment>
<accession>A0AAV7KUL0</accession>
<organism evidence="2 3">
    <name type="scientific">Pleurodeles waltl</name>
    <name type="common">Iberian ribbed newt</name>
    <dbReference type="NCBI Taxonomy" id="8319"/>
    <lineage>
        <taxon>Eukaryota</taxon>
        <taxon>Metazoa</taxon>
        <taxon>Chordata</taxon>
        <taxon>Craniata</taxon>
        <taxon>Vertebrata</taxon>
        <taxon>Euteleostomi</taxon>
        <taxon>Amphibia</taxon>
        <taxon>Batrachia</taxon>
        <taxon>Caudata</taxon>
        <taxon>Salamandroidea</taxon>
        <taxon>Salamandridae</taxon>
        <taxon>Pleurodelinae</taxon>
        <taxon>Pleurodeles</taxon>
    </lineage>
</organism>
<keyword evidence="3" id="KW-1185">Reference proteome</keyword>
<name>A0AAV7KUL0_PLEWA</name>
<dbReference type="Proteomes" id="UP001066276">
    <property type="component" value="Chromosome 12"/>
</dbReference>